<protein>
    <recommendedName>
        <fullName evidence="3">methylated-DNA--[protein]-cysteine S-methyltransferase</fullName>
        <ecNumber evidence="3">2.1.1.63</ecNumber>
    </recommendedName>
</protein>
<name>A0A5R9BVX6_9LACO</name>
<accession>A0A5R9BVX6</accession>
<dbReference type="InterPro" id="IPR001497">
    <property type="entry name" value="MethylDNA_cys_MeTrfase_AS"/>
</dbReference>
<evidence type="ECO:0000256" key="1">
    <source>
        <dbReference type="ARBA" id="ARBA00001286"/>
    </source>
</evidence>
<dbReference type="EC" id="2.1.1.63" evidence="3"/>
<dbReference type="SUPFAM" id="SSF46767">
    <property type="entry name" value="Methylated DNA-protein cysteine methyltransferase, C-terminal domain"/>
    <property type="match status" value="1"/>
</dbReference>
<dbReference type="PANTHER" id="PTHR10815:SF12">
    <property type="entry name" value="METHYLATED-DNA--PROTEIN-CYSTEINE METHYLTRANSFERASE, INDUCIBLE"/>
    <property type="match status" value="1"/>
</dbReference>
<sequence length="163" mass="18471">MKAYYAQMTVSGENYYIFSTKKGLLFVGAPNHDLDEIQQFYPEAELVQDQSINQKAIQEITEYLNGERKEFDIPIDIQMGTELQRKVWLALGGIPRGTTINYSELAKKVGQERAIRAVATAVARNPLMIVLPCHRVIRKDGSIGQYRGGSEMKKDLLRLESFS</sequence>
<dbReference type="Gene3D" id="3.30.160.70">
    <property type="entry name" value="Methylated DNA-protein cysteine methyltransferase domain"/>
    <property type="match status" value="1"/>
</dbReference>
<dbReference type="InterPro" id="IPR008332">
    <property type="entry name" value="MethylG_MeTrfase_N"/>
</dbReference>
<dbReference type="GO" id="GO:0003908">
    <property type="term" value="F:methylated-DNA-[protein]-cysteine S-methyltransferase activity"/>
    <property type="evidence" value="ECO:0007669"/>
    <property type="project" value="UniProtKB-EC"/>
</dbReference>
<gene>
    <name evidence="11" type="ORF">FEZ51_05460</name>
</gene>
<keyword evidence="6" id="KW-0227">DNA damage</keyword>
<feature type="domain" description="Methylated-DNA-[protein]-cysteine S-methyltransferase DNA binding" evidence="9">
    <location>
        <begin position="83"/>
        <end position="161"/>
    </location>
</feature>
<dbReference type="Pfam" id="PF02870">
    <property type="entry name" value="Methyltransf_1N"/>
    <property type="match status" value="1"/>
</dbReference>
<comment type="caution">
    <text evidence="11">The sequence shown here is derived from an EMBL/GenBank/DDBJ whole genome shotgun (WGS) entry which is preliminary data.</text>
</comment>
<dbReference type="PROSITE" id="PS00374">
    <property type="entry name" value="MGMT"/>
    <property type="match status" value="1"/>
</dbReference>
<evidence type="ECO:0000256" key="7">
    <source>
        <dbReference type="ARBA" id="ARBA00023204"/>
    </source>
</evidence>
<dbReference type="EMBL" id="VBTH01000008">
    <property type="protein sequence ID" value="TLQ04250.1"/>
    <property type="molecule type" value="Genomic_DNA"/>
</dbReference>
<dbReference type="RefSeq" id="WP_138474299.1">
    <property type="nucleotide sequence ID" value="NZ_VBTH01000008.1"/>
</dbReference>
<evidence type="ECO:0000259" key="9">
    <source>
        <dbReference type="Pfam" id="PF01035"/>
    </source>
</evidence>
<evidence type="ECO:0000259" key="10">
    <source>
        <dbReference type="Pfam" id="PF02870"/>
    </source>
</evidence>
<evidence type="ECO:0000256" key="4">
    <source>
        <dbReference type="ARBA" id="ARBA00022603"/>
    </source>
</evidence>
<dbReference type="Proteomes" id="UP000305541">
    <property type="component" value="Unassembled WGS sequence"/>
</dbReference>
<keyword evidence="7" id="KW-0234">DNA repair</keyword>
<proteinExistence type="inferred from homology"/>
<comment type="catalytic activity">
    <reaction evidence="8">
        <text>a 6-O-methyl-2'-deoxyguanosine in DNA + L-cysteinyl-[protein] = S-methyl-L-cysteinyl-[protein] + a 2'-deoxyguanosine in DNA</text>
        <dbReference type="Rhea" id="RHEA:24000"/>
        <dbReference type="Rhea" id="RHEA-COMP:10131"/>
        <dbReference type="Rhea" id="RHEA-COMP:10132"/>
        <dbReference type="Rhea" id="RHEA-COMP:11367"/>
        <dbReference type="Rhea" id="RHEA-COMP:11368"/>
        <dbReference type="ChEBI" id="CHEBI:29950"/>
        <dbReference type="ChEBI" id="CHEBI:82612"/>
        <dbReference type="ChEBI" id="CHEBI:85445"/>
        <dbReference type="ChEBI" id="CHEBI:85448"/>
        <dbReference type="EC" id="2.1.1.63"/>
    </reaction>
</comment>
<dbReference type="FunFam" id="1.10.10.10:FF:000214">
    <property type="entry name" value="Methylated-DNA--protein-cysteine methyltransferase"/>
    <property type="match status" value="1"/>
</dbReference>
<dbReference type="GO" id="GO:0006281">
    <property type="term" value="P:DNA repair"/>
    <property type="evidence" value="ECO:0007669"/>
    <property type="project" value="UniProtKB-KW"/>
</dbReference>
<dbReference type="InterPro" id="IPR036631">
    <property type="entry name" value="MGMT_N_sf"/>
</dbReference>
<dbReference type="InterPro" id="IPR036388">
    <property type="entry name" value="WH-like_DNA-bd_sf"/>
</dbReference>
<dbReference type="NCBIfam" id="TIGR00589">
    <property type="entry name" value="ogt"/>
    <property type="match status" value="1"/>
</dbReference>
<evidence type="ECO:0000256" key="3">
    <source>
        <dbReference type="ARBA" id="ARBA00011918"/>
    </source>
</evidence>
<dbReference type="OrthoDB" id="9802228at2"/>
<evidence type="ECO:0000256" key="2">
    <source>
        <dbReference type="ARBA" id="ARBA00008711"/>
    </source>
</evidence>
<feature type="domain" description="Methylguanine DNA methyltransferase ribonuclease-like" evidence="10">
    <location>
        <begin position="13"/>
        <end position="77"/>
    </location>
</feature>
<dbReference type="Pfam" id="PF01035">
    <property type="entry name" value="DNA_binding_1"/>
    <property type="match status" value="1"/>
</dbReference>
<dbReference type="SUPFAM" id="SSF53155">
    <property type="entry name" value="Methylated DNA-protein cysteine methyltransferase domain"/>
    <property type="match status" value="1"/>
</dbReference>
<evidence type="ECO:0000256" key="6">
    <source>
        <dbReference type="ARBA" id="ARBA00022763"/>
    </source>
</evidence>
<organism evidence="11 12">
    <name type="scientific">Pediococcus stilesii</name>
    <dbReference type="NCBI Taxonomy" id="331679"/>
    <lineage>
        <taxon>Bacteria</taxon>
        <taxon>Bacillati</taxon>
        <taxon>Bacillota</taxon>
        <taxon>Bacilli</taxon>
        <taxon>Lactobacillales</taxon>
        <taxon>Lactobacillaceae</taxon>
        <taxon>Pediococcus</taxon>
    </lineage>
</organism>
<dbReference type="CDD" id="cd06445">
    <property type="entry name" value="ATase"/>
    <property type="match status" value="1"/>
</dbReference>
<dbReference type="InterPro" id="IPR036217">
    <property type="entry name" value="MethylDNA_cys_MeTrfase_DNAb"/>
</dbReference>
<dbReference type="InterPro" id="IPR014048">
    <property type="entry name" value="MethylDNA_cys_MeTrfase_DNA-bd"/>
</dbReference>
<dbReference type="PANTHER" id="PTHR10815">
    <property type="entry name" value="METHYLATED-DNA--PROTEIN-CYSTEINE METHYLTRANSFERASE"/>
    <property type="match status" value="1"/>
</dbReference>
<comment type="similarity">
    <text evidence="2">Belongs to the MGMT family.</text>
</comment>
<comment type="catalytic activity">
    <reaction evidence="1">
        <text>a 4-O-methyl-thymidine in DNA + L-cysteinyl-[protein] = a thymidine in DNA + S-methyl-L-cysteinyl-[protein]</text>
        <dbReference type="Rhea" id="RHEA:53428"/>
        <dbReference type="Rhea" id="RHEA-COMP:10131"/>
        <dbReference type="Rhea" id="RHEA-COMP:10132"/>
        <dbReference type="Rhea" id="RHEA-COMP:13555"/>
        <dbReference type="Rhea" id="RHEA-COMP:13556"/>
        <dbReference type="ChEBI" id="CHEBI:29950"/>
        <dbReference type="ChEBI" id="CHEBI:82612"/>
        <dbReference type="ChEBI" id="CHEBI:137386"/>
        <dbReference type="ChEBI" id="CHEBI:137387"/>
        <dbReference type="EC" id="2.1.1.63"/>
    </reaction>
</comment>
<dbReference type="GO" id="GO:0032259">
    <property type="term" value="P:methylation"/>
    <property type="evidence" value="ECO:0007669"/>
    <property type="project" value="UniProtKB-KW"/>
</dbReference>
<reference evidence="11 12" key="1">
    <citation type="submission" date="2019-05" db="EMBL/GenBank/DDBJ databases">
        <title>The metagenome of a microbial culture collection derived from dairy environment covers the genomic content of the human microbiome.</title>
        <authorList>
            <person name="Roder T."/>
            <person name="Wuthrich D."/>
            <person name="Sattari Z."/>
            <person name="Von Ah U."/>
            <person name="Bar C."/>
            <person name="Ronchi F."/>
            <person name="Macpherson A.J."/>
            <person name="Ganal-Vonarburg S.C."/>
            <person name="Bruggmann R."/>
            <person name="Vergeres G."/>
        </authorList>
    </citation>
    <scope>NUCLEOTIDE SEQUENCE [LARGE SCALE GENOMIC DNA]</scope>
    <source>
        <strain evidence="11 12">FAM 18815</strain>
    </source>
</reference>
<dbReference type="AlphaFoldDB" id="A0A5R9BVX6"/>
<evidence type="ECO:0000313" key="11">
    <source>
        <dbReference type="EMBL" id="TLQ04250.1"/>
    </source>
</evidence>
<dbReference type="Gene3D" id="1.10.10.10">
    <property type="entry name" value="Winged helix-like DNA-binding domain superfamily/Winged helix DNA-binding domain"/>
    <property type="match status" value="1"/>
</dbReference>
<keyword evidence="5 11" id="KW-0808">Transferase</keyword>
<keyword evidence="4 11" id="KW-0489">Methyltransferase</keyword>
<evidence type="ECO:0000313" key="12">
    <source>
        <dbReference type="Proteomes" id="UP000305541"/>
    </source>
</evidence>
<evidence type="ECO:0000256" key="5">
    <source>
        <dbReference type="ARBA" id="ARBA00022679"/>
    </source>
</evidence>
<evidence type="ECO:0000256" key="8">
    <source>
        <dbReference type="ARBA" id="ARBA00049348"/>
    </source>
</evidence>